<evidence type="ECO:0000256" key="1">
    <source>
        <dbReference type="SAM" id="MobiDB-lite"/>
    </source>
</evidence>
<keyword evidence="5" id="KW-1185">Reference proteome</keyword>
<dbReference type="GeneID" id="40323589"/>
<dbReference type="RefSeq" id="XP_029223100.1">
    <property type="nucleotide sequence ID" value="XM_029376773.1"/>
</dbReference>
<comment type="caution">
    <text evidence="4">The sequence shown here is derived from an EMBL/GenBank/DDBJ whole genome shotgun (WGS) entry which is preliminary data.</text>
</comment>
<evidence type="ECO:0000259" key="2">
    <source>
        <dbReference type="Pfam" id="PF20445"/>
    </source>
</evidence>
<proteinExistence type="predicted"/>
<dbReference type="NCBIfam" id="TIGR01631">
    <property type="entry name" value="Trypano_RHS"/>
    <property type="match status" value="1"/>
</dbReference>
<dbReference type="InterPro" id="IPR056000">
    <property type="entry name" value="DUF7578"/>
</dbReference>
<dbReference type="AlphaFoldDB" id="A0A422MQW0"/>
<evidence type="ECO:0000259" key="3">
    <source>
        <dbReference type="Pfam" id="PF24466"/>
    </source>
</evidence>
<protein>
    <submittedName>
        <fullName evidence="4">Retrotransposon hot spot (RHS) protein</fullName>
    </submittedName>
</protein>
<feature type="domain" description="Retrotransposon hot spot protein N-terminal" evidence="2">
    <location>
        <begin position="189"/>
        <end position="218"/>
    </location>
</feature>
<organism evidence="4 5">
    <name type="scientific">Trypanosoma conorhini</name>
    <dbReference type="NCBI Taxonomy" id="83891"/>
    <lineage>
        <taxon>Eukaryota</taxon>
        <taxon>Discoba</taxon>
        <taxon>Euglenozoa</taxon>
        <taxon>Kinetoplastea</taxon>
        <taxon>Metakinetoplastina</taxon>
        <taxon>Trypanosomatida</taxon>
        <taxon>Trypanosomatidae</taxon>
        <taxon>Trypanosoma</taxon>
    </lineage>
</organism>
<feature type="region of interest" description="Disordered" evidence="1">
    <location>
        <begin position="1"/>
        <end position="48"/>
    </location>
</feature>
<dbReference type="Pfam" id="PF24466">
    <property type="entry name" value="DUF7578"/>
    <property type="match status" value="1"/>
</dbReference>
<sequence length="226" mass="25378">MPPKRTRARAAESPVTDVPLPPRHARAEPDSGDSTAPPAQRRRVEAPAGPQWALISTVEEVLLEGLDATRQMTLSDFIRRYVAPNFVLDEEHNVMMGVLARRPEHYIRDEWLLGEILNSPEYQFLFDARRLMELDVGNLQRWGDFEHKEIVFPITRTKLNNALAAAQANERARQEAAVTVAPVPVEGVYDSVFNAKWGYVESGHAAEPLGMRVVEANSSEPRTAWS</sequence>
<accession>A0A422MQW0</accession>
<dbReference type="Proteomes" id="UP000284403">
    <property type="component" value="Unassembled WGS sequence"/>
</dbReference>
<dbReference type="Pfam" id="PF20445">
    <property type="entry name" value="RHS_N"/>
    <property type="match status" value="1"/>
</dbReference>
<evidence type="ECO:0000313" key="5">
    <source>
        <dbReference type="Proteomes" id="UP000284403"/>
    </source>
</evidence>
<dbReference type="InterPro" id="IPR046835">
    <property type="entry name" value="RHS_N"/>
</dbReference>
<reference evidence="4 5" key="1">
    <citation type="journal article" date="2018" name="BMC Genomics">
        <title>Genomic comparison of Trypanosoma conorhini and Trypanosoma rangeli to Trypanosoma cruzi strains of high and low virulence.</title>
        <authorList>
            <person name="Bradwell K.R."/>
            <person name="Koparde V.N."/>
            <person name="Matveyev A.V."/>
            <person name="Serrano M.G."/>
            <person name="Alves J.M."/>
            <person name="Parikh H."/>
            <person name="Huang B."/>
            <person name="Lee V."/>
            <person name="Espinosa-Alvarez O."/>
            <person name="Ortiz P.A."/>
            <person name="Costa-Martins A.G."/>
            <person name="Teixeira M.M."/>
            <person name="Buck G.A."/>
        </authorList>
    </citation>
    <scope>NUCLEOTIDE SEQUENCE [LARGE SCALE GENOMIC DNA]</scope>
    <source>
        <strain evidence="4 5">025E</strain>
    </source>
</reference>
<evidence type="ECO:0000313" key="4">
    <source>
        <dbReference type="EMBL" id="RNE95583.1"/>
    </source>
</evidence>
<name>A0A422MQW0_9TRYP</name>
<dbReference type="InterPro" id="IPR006518">
    <property type="entry name" value="Trypano_RHS"/>
</dbReference>
<feature type="domain" description="DUF7578" evidence="3">
    <location>
        <begin position="70"/>
        <end position="131"/>
    </location>
</feature>
<gene>
    <name evidence="4" type="ORF">Tco025E_09978</name>
</gene>
<feature type="non-terminal residue" evidence="4">
    <location>
        <position position="226"/>
    </location>
</feature>
<dbReference type="EMBL" id="MKKU01001408">
    <property type="protein sequence ID" value="RNE95583.1"/>
    <property type="molecule type" value="Genomic_DNA"/>
</dbReference>